<protein>
    <submittedName>
        <fullName evidence="1">Uncharacterized protein</fullName>
    </submittedName>
</protein>
<proteinExistence type="predicted"/>
<reference evidence="1 2" key="1">
    <citation type="submission" date="2024-03" db="EMBL/GenBank/DDBJ databases">
        <title>First Report of Pectobacterium brasiliscabiei causing potato scab in china.</title>
        <authorList>
            <person name="Handique U."/>
        </authorList>
    </citation>
    <scope>NUCLEOTIDE SEQUENCE [LARGE SCALE GENOMIC DNA]</scope>
    <source>
        <strain evidence="1 2">ZRIMU1503</strain>
    </source>
</reference>
<dbReference type="NCBIfam" id="NF046112">
    <property type="entry name" value="MSMEG_6209_Nter"/>
    <property type="match status" value="1"/>
</dbReference>
<dbReference type="Gene3D" id="1.10.8.1060">
    <property type="entry name" value="Corynebacterium glutamicum thioredoxin-dependent arsenate reductase, N-terminal domain"/>
    <property type="match status" value="1"/>
</dbReference>
<keyword evidence="2" id="KW-1185">Reference proteome</keyword>
<sequence>MGISASMAVEEQLSQDELASVRNMAARLSAAFPSDDPATVEATVRAAYDSFRLARVRAYVPILAERRARKALGAKSG</sequence>
<name>A0ABU8G8R8_9ACTN</name>
<dbReference type="RefSeq" id="WP_336537114.1">
    <property type="nucleotide sequence ID" value="NZ_JBBAYL010000009.1"/>
</dbReference>
<organism evidence="1 2">
    <name type="scientific">Streptomyces brasiliscabiei</name>
    <dbReference type="NCBI Taxonomy" id="2736302"/>
    <lineage>
        <taxon>Bacteria</taxon>
        <taxon>Bacillati</taxon>
        <taxon>Actinomycetota</taxon>
        <taxon>Actinomycetes</taxon>
        <taxon>Kitasatosporales</taxon>
        <taxon>Streptomycetaceae</taxon>
        <taxon>Streptomyces</taxon>
    </lineage>
</organism>
<gene>
    <name evidence="1" type="ORF">WB403_10395</name>
</gene>
<dbReference type="Proteomes" id="UP001365781">
    <property type="component" value="Unassembled WGS sequence"/>
</dbReference>
<evidence type="ECO:0000313" key="2">
    <source>
        <dbReference type="Proteomes" id="UP001365781"/>
    </source>
</evidence>
<accession>A0ABU8G8R8</accession>
<dbReference type="EMBL" id="JBBAYM010000005">
    <property type="protein sequence ID" value="MEI5609577.1"/>
    <property type="molecule type" value="Genomic_DNA"/>
</dbReference>
<evidence type="ECO:0000313" key="1">
    <source>
        <dbReference type="EMBL" id="MEI5609577.1"/>
    </source>
</evidence>
<comment type="caution">
    <text evidence="1">The sequence shown here is derived from an EMBL/GenBank/DDBJ whole genome shotgun (WGS) entry which is preliminary data.</text>
</comment>